<dbReference type="KEGG" id="msw:MSSIT_0543"/>
<dbReference type="PATRIC" id="fig|1434120.4.peg.704"/>
<evidence type="ECO:0000313" key="3">
    <source>
        <dbReference type="Proteomes" id="UP000033111"/>
    </source>
</evidence>
<dbReference type="InterPro" id="IPR011033">
    <property type="entry name" value="PRC_barrel-like_sf"/>
</dbReference>
<dbReference type="PANTHER" id="PTHR36505:SF1">
    <property type="entry name" value="BLR1072 PROTEIN"/>
    <property type="match status" value="1"/>
</dbReference>
<feature type="domain" description="PRC-barrel" evidence="1">
    <location>
        <begin position="9"/>
        <end position="85"/>
    </location>
</feature>
<evidence type="ECO:0000259" key="1">
    <source>
        <dbReference type="Pfam" id="PF05239"/>
    </source>
</evidence>
<feature type="domain" description="PRC-barrel" evidence="1">
    <location>
        <begin position="143"/>
        <end position="218"/>
    </location>
</feature>
<dbReference type="HOGENOM" id="CLU_971867_0_0_2"/>
<dbReference type="GeneID" id="24859316"/>
<dbReference type="RefSeq" id="WP_048174468.1">
    <property type="nucleotide sequence ID" value="NZ_CP009506.1"/>
</dbReference>
<dbReference type="Proteomes" id="UP000033111">
    <property type="component" value="Chromosome"/>
</dbReference>
<reference evidence="2 3" key="1">
    <citation type="submission" date="2014-07" db="EMBL/GenBank/DDBJ databases">
        <title>Methanogenic archaea and the global carbon cycle.</title>
        <authorList>
            <person name="Henriksen J.R."/>
            <person name="Luke J."/>
            <person name="Reinhart S."/>
            <person name="Benedict M.N."/>
            <person name="Youngblut N.D."/>
            <person name="Metcalf M.E."/>
            <person name="Whitaker R.J."/>
            <person name="Metcalf W.W."/>
        </authorList>
    </citation>
    <scope>NUCLEOTIDE SEQUENCE [LARGE SCALE GENOMIC DNA]</scope>
    <source>
        <strain evidence="2 3">T4/M</strain>
    </source>
</reference>
<sequence>MESRDNPQFLSAHTIKKDNVVNRAGEDLGKIEELMIDLQDGSIAYAVLSFGGFLGMGNKLFALPWKTLSLKVHEHAFVLNVDKEVLEQAEGFDKDKWPLTDREWLSKTYAYYGYEPYWHPGVAGQVGVRTEKAVAGKEIPDFLSSGTIKGDKVINKAEEHLGKIEELMIDLENGRVAYAVLSFGGFLGMGDKFFAIPWQALQLKVHKHAFVLDVPKETLEKAEGFDKDNWPITNREWLSTMYGYYGYEPYWQWERERIESRPGNI</sequence>
<proteinExistence type="predicted"/>
<accession>A0A0E3P1T0</accession>
<dbReference type="SUPFAM" id="SSF50346">
    <property type="entry name" value="PRC-barrel domain"/>
    <property type="match status" value="2"/>
</dbReference>
<dbReference type="OrthoDB" id="139204at2157"/>
<protein>
    <recommendedName>
        <fullName evidence="1">PRC-barrel domain-containing protein</fullName>
    </recommendedName>
</protein>
<gene>
    <name evidence="2" type="ORF">MSSIT_0543</name>
</gene>
<dbReference type="InterPro" id="IPR027275">
    <property type="entry name" value="PRC-brl_dom"/>
</dbReference>
<name>A0A0E3P1T0_9EURY</name>
<dbReference type="PANTHER" id="PTHR36505">
    <property type="entry name" value="BLR1072 PROTEIN"/>
    <property type="match status" value="1"/>
</dbReference>
<keyword evidence="3" id="KW-1185">Reference proteome</keyword>
<dbReference type="Pfam" id="PF05239">
    <property type="entry name" value="PRC"/>
    <property type="match status" value="2"/>
</dbReference>
<dbReference type="AlphaFoldDB" id="A0A0E3P1T0"/>
<dbReference type="EMBL" id="CP009506">
    <property type="protein sequence ID" value="AKB27262.1"/>
    <property type="molecule type" value="Genomic_DNA"/>
</dbReference>
<evidence type="ECO:0000313" key="2">
    <source>
        <dbReference type="EMBL" id="AKB27262.1"/>
    </source>
</evidence>
<dbReference type="Gene3D" id="2.30.30.240">
    <property type="entry name" value="PRC-barrel domain"/>
    <property type="match status" value="2"/>
</dbReference>
<organism evidence="2 3">
    <name type="scientific">Methanosarcina siciliae T4/M</name>
    <dbReference type="NCBI Taxonomy" id="1434120"/>
    <lineage>
        <taxon>Archaea</taxon>
        <taxon>Methanobacteriati</taxon>
        <taxon>Methanobacteriota</taxon>
        <taxon>Stenosarchaea group</taxon>
        <taxon>Methanomicrobia</taxon>
        <taxon>Methanosarcinales</taxon>
        <taxon>Methanosarcinaceae</taxon>
        <taxon>Methanosarcina</taxon>
    </lineage>
</organism>